<keyword evidence="1" id="KW-1133">Transmembrane helix</keyword>
<proteinExistence type="predicted"/>
<dbReference type="VEuPathDB" id="FungiDB:RhiirFUN_019080"/>
<dbReference type="PANTHER" id="PTHR32285:SF48">
    <property type="entry name" value="PROTEIN TRICHOME BIREFRINGENCE-LIKE 19"/>
    <property type="match status" value="1"/>
</dbReference>
<keyword evidence="1" id="KW-0812">Transmembrane</keyword>
<evidence type="ECO:0000313" key="2">
    <source>
        <dbReference type="EMBL" id="PKY37293.1"/>
    </source>
</evidence>
<keyword evidence="3" id="KW-1185">Reference proteome</keyword>
<dbReference type="AlphaFoldDB" id="A0A2I1FSG9"/>
<dbReference type="PANTHER" id="PTHR32285">
    <property type="entry name" value="PROTEIN TRICHOME BIREFRINGENCE-LIKE 9-RELATED"/>
    <property type="match status" value="1"/>
</dbReference>
<organism evidence="2 3">
    <name type="scientific">Rhizophagus irregularis</name>
    <dbReference type="NCBI Taxonomy" id="588596"/>
    <lineage>
        <taxon>Eukaryota</taxon>
        <taxon>Fungi</taxon>
        <taxon>Fungi incertae sedis</taxon>
        <taxon>Mucoromycota</taxon>
        <taxon>Glomeromycotina</taxon>
        <taxon>Glomeromycetes</taxon>
        <taxon>Glomerales</taxon>
        <taxon>Glomeraceae</taxon>
        <taxon>Rhizophagus</taxon>
    </lineage>
</organism>
<comment type="caution">
    <text evidence="2">The sequence shown here is derived from an EMBL/GenBank/DDBJ whole genome shotgun (WGS) entry which is preliminary data.</text>
</comment>
<keyword evidence="1" id="KW-0472">Membrane</keyword>
<dbReference type="VEuPathDB" id="FungiDB:FUN_020114"/>
<reference evidence="2 3" key="1">
    <citation type="submission" date="2015-10" db="EMBL/GenBank/DDBJ databases">
        <title>Genome analyses suggest a sexual origin of heterokaryosis in a supposedly ancient asexual fungus.</title>
        <authorList>
            <person name="Ropars J."/>
            <person name="Sedzielewska K."/>
            <person name="Noel J."/>
            <person name="Charron P."/>
            <person name="Farinelli L."/>
            <person name="Marton T."/>
            <person name="Kruger M."/>
            <person name="Pelin A."/>
            <person name="Brachmann A."/>
            <person name="Corradi N."/>
        </authorList>
    </citation>
    <scope>NUCLEOTIDE SEQUENCE [LARGE SCALE GENOMIC DNA]</scope>
    <source>
        <strain evidence="2 3">A4</strain>
    </source>
</reference>
<name>A0A2I1FSG9_9GLOM</name>
<gene>
    <name evidence="2" type="ORF">RhiirA4_438561</name>
</gene>
<dbReference type="InterPro" id="IPR029962">
    <property type="entry name" value="TBL"/>
</dbReference>
<accession>A0A2I1FSG9</accession>
<evidence type="ECO:0000313" key="3">
    <source>
        <dbReference type="Proteomes" id="UP000234323"/>
    </source>
</evidence>
<dbReference type="EMBL" id="LLXI01000001">
    <property type="protein sequence ID" value="PKY37293.1"/>
    <property type="molecule type" value="Genomic_DNA"/>
</dbReference>
<dbReference type="VEuPathDB" id="FungiDB:RhiirA1_411980"/>
<protein>
    <submittedName>
        <fullName evidence="2">Uncharacterized protein</fullName>
    </submittedName>
</protein>
<sequence>MPQIHSLARILFVLSVVFLSIYFLYSPPETINHPTSLSSNYIEAAIEETRIEIKKSLKQFSFLSSIPGSNIKTKKDLLKFRERMDCISTKGKWVYDDTPRAILKHKQEPLYGKCDKNSKSLNKNASIEEIWDNSRNSVKYKWETPHKCPLPNFTREDFCSLITGLKFLLVGDVSSYQLHELMLNYFHDGPVQCYGEIACKDHILCRPPSPFEDDDKLFSVNRYARNDILSTRKTLVLPEDNGHIQINNLELPWNSYVYHFSVIILNKGHHYQDDTTFRSSLIRLVSYLRTKNPNTLLIFRSTTVGHLNCNNPNLKPLSNPYNAFELPYHWGEIHKQNMIAKEIIEAVGGVYWNLENVMETRIDDHIGGQDCIRWCIPGPSDIWLNLLFVLLKELKINQ</sequence>
<evidence type="ECO:0000256" key="1">
    <source>
        <dbReference type="SAM" id="Phobius"/>
    </source>
</evidence>
<dbReference type="Proteomes" id="UP000234323">
    <property type="component" value="Unassembled WGS sequence"/>
</dbReference>
<feature type="transmembrane region" description="Helical" evidence="1">
    <location>
        <begin position="7"/>
        <end position="25"/>
    </location>
</feature>
<dbReference type="GO" id="GO:0016413">
    <property type="term" value="F:O-acetyltransferase activity"/>
    <property type="evidence" value="ECO:0007669"/>
    <property type="project" value="InterPro"/>
</dbReference>